<proteinExistence type="predicted"/>
<reference evidence="2 3" key="2">
    <citation type="journal article" date="2012" name="Open Biol.">
        <title>Characteristics of nucleosomes and linker DNA regions on the genome of the basidiomycete Mixia osmundae revealed by mono- and dinucleosome mapping.</title>
        <authorList>
            <person name="Nishida H."/>
            <person name="Kondo S."/>
            <person name="Matsumoto T."/>
            <person name="Suzuki Y."/>
            <person name="Yoshikawa H."/>
            <person name="Taylor T.D."/>
            <person name="Sugiyama J."/>
        </authorList>
    </citation>
    <scope>NUCLEOTIDE SEQUENCE [LARGE SCALE GENOMIC DNA]</scope>
    <source>
        <strain evidence="3">CBS 9802 / IAM 14324 / JCM 22182 / KY 12970</strain>
    </source>
</reference>
<accession>G7E4Y7</accession>
<feature type="compositionally biased region" description="Low complexity" evidence="1">
    <location>
        <begin position="1"/>
        <end position="21"/>
    </location>
</feature>
<dbReference type="eggNOG" id="ENOG502QV8D">
    <property type="taxonomic scope" value="Eukaryota"/>
</dbReference>
<sequence length="790" mass="87350">MPASRRSSLLPRSLSKSSDPSSSDEDENGQQSQRTSVSHTDSKPGRMAEGLRSRVQVQRFGYRLLAGVVTAIVLKTVVFPAKSTLPPGEIAHPALLERITMGTPLTGGVLDASHYAFLQSRLGRDEEPDIFDKDISAGKEDFWNRFQKPFMTSQDTYHLDEQVIRGVVDELMQFNGWAAAACSSLSRPFGVNRREDEYSDLTRPGALYYFGLVIHTADHFVVDQLATVIQMSRRLGPQNVFVSIIDYGSTDSTPFLCDLTEAILLLLSISFRIRHVPPMTHESAAAYYPHEEAYTRNLALEPLHELHDRRRIRFARVIWLKGFTCPTDLMETLRISAVNHAAMTCSMDWKEHNGFFIFNDRWRTRDMEGNLFRGSKSTSSVDEAPPRDTISAERYGQHLPFQVFCCESGTHVVDPAQSYYAGLAYRSSVNDGVHNASRADGAERPAWKEGPCMDSAQMHFCRDLWLYSAKEGVKVQARRIKDRERRGLGRNVTEAMEEIIQAVAPEYALPGLTVSSREKVEIDTTTDDANDLADLVNPIESVATALTAADALPTSDPVLESVEIKPVVAEPVAIQNPEELQAQEDGQQKELEEGVPAQDPLDAAIPAAKLRKRQAPEAAAPAPEVPPAAAIPDAAPAEAADPVKAAPEAPHMRPEAAISHQEDIDPPDMEDIPESEDDIEDDTDLAVPNDDFVPARILVNPRCVTTYAGVSHIQLALDLFGSADEAHLVLSDEPKKSSEYLMEAWRGAPENFVCQEMTECGGRASQKQQRRTSFYVGALLKAGWQVGHHV</sequence>
<dbReference type="AlphaFoldDB" id="G7E4Y7"/>
<dbReference type="PANTHER" id="PTHR34144">
    <property type="entry name" value="CHROMOSOME 8, WHOLE GENOME SHOTGUN SEQUENCE"/>
    <property type="match status" value="1"/>
</dbReference>
<reference evidence="2 3" key="1">
    <citation type="journal article" date="2011" name="J. Gen. Appl. Microbiol.">
        <title>Draft genome sequencing of the enigmatic basidiomycete Mixia osmundae.</title>
        <authorList>
            <person name="Nishida H."/>
            <person name="Nagatsuka Y."/>
            <person name="Sugiyama J."/>
        </authorList>
    </citation>
    <scope>NUCLEOTIDE SEQUENCE [LARGE SCALE GENOMIC DNA]</scope>
    <source>
        <strain evidence="3">CBS 9802 / IAM 14324 / JCM 22182 / KY 12970</strain>
    </source>
</reference>
<dbReference type="Proteomes" id="UP000009131">
    <property type="component" value="Unassembled WGS sequence"/>
</dbReference>
<keyword evidence="3" id="KW-1185">Reference proteome</keyword>
<dbReference type="InParanoid" id="G7E4Y7"/>
<feature type="compositionally biased region" description="Low complexity" evidence="1">
    <location>
        <begin position="635"/>
        <end position="649"/>
    </location>
</feature>
<dbReference type="EMBL" id="BABT02000146">
    <property type="protein sequence ID" value="GAA97897.1"/>
    <property type="molecule type" value="Genomic_DNA"/>
</dbReference>
<protein>
    <recommendedName>
        <fullName evidence="4">Glycosyltransferase family 69 protein</fullName>
    </recommendedName>
</protein>
<evidence type="ECO:0000313" key="3">
    <source>
        <dbReference type="Proteomes" id="UP000009131"/>
    </source>
</evidence>
<dbReference type="RefSeq" id="XP_014566319.1">
    <property type="nucleotide sequence ID" value="XM_014710833.1"/>
</dbReference>
<evidence type="ECO:0000313" key="2">
    <source>
        <dbReference type="EMBL" id="GAA97897.1"/>
    </source>
</evidence>
<dbReference type="HOGENOM" id="CLU_016903_0_0_1"/>
<dbReference type="PANTHER" id="PTHR34144:SF2">
    <property type="entry name" value="CAPSULAR ASSOCIATED PROTEIN"/>
    <property type="match status" value="1"/>
</dbReference>
<dbReference type="OMA" id="KFHRVIW"/>
<evidence type="ECO:0008006" key="4">
    <source>
        <dbReference type="Google" id="ProtNLM"/>
    </source>
</evidence>
<feature type="region of interest" description="Disordered" evidence="1">
    <location>
        <begin position="1"/>
        <end position="50"/>
    </location>
</feature>
<feature type="region of interest" description="Disordered" evidence="1">
    <location>
        <begin position="635"/>
        <end position="668"/>
    </location>
</feature>
<comment type="caution">
    <text evidence="2">The sequence shown here is derived from an EMBL/GenBank/DDBJ whole genome shotgun (WGS) entry which is preliminary data.</text>
</comment>
<feature type="compositionally biased region" description="Basic and acidic residues" evidence="1">
    <location>
        <begin position="40"/>
        <end position="50"/>
    </location>
</feature>
<evidence type="ECO:0000256" key="1">
    <source>
        <dbReference type="SAM" id="MobiDB-lite"/>
    </source>
</evidence>
<dbReference type="STRING" id="764103.G7E4Y7"/>
<dbReference type="Pfam" id="PF11735">
    <property type="entry name" value="CAP59_mtransfer"/>
    <property type="match status" value="1"/>
</dbReference>
<feature type="compositionally biased region" description="Polar residues" evidence="1">
    <location>
        <begin position="29"/>
        <end position="39"/>
    </location>
</feature>
<name>G7E4Y7_MIXOS</name>
<dbReference type="OrthoDB" id="3235770at2759"/>
<organism evidence="2 3">
    <name type="scientific">Mixia osmundae (strain CBS 9802 / IAM 14324 / JCM 22182 / KY 12970)</name>
    <dbReference type="NCBI Taxonomy" id="764103"/>
    <lineage>
        <taxon>Eukaryota</taxon>
        <taxon>Fungi</taxon>
        <taxon>Dikarya</taxon>
        <taxon>Basidiomycota</taxon>
        <taxon>Pucciniomycotina</taxon>
        <taxon>Mixiomycetes</taxon>
        <taxon>Mixiales</taxon>
        <taxon>Mixiaceae</taxon>
        <taxon>Mixia</taxon>
    </lineage>
</organism>
<gene>
    <name evidence="2" type="primary">Mo04577</name>
    <name evidence="2" type="ORF">E5Q_04577</name>
</gene>
<dbReference type="InterPro" id="IPR021047">
    <property type="entry name" value="Mannosyltransferase_CMT1"/>
</dbReference>